<dbReference type="SUPFAM" id="SSF51556">
    <property type="entry name" value="Metallo-dependent hydrolases"/>
    <property type="match status" value="1"/>
</dbReference>
<reference evidence="2" key="1">
    <citation type="submission" date="2022-08" db="EMBL/GenBank/DDBJ databases">
        <title>Nisaea acidiphila sp. nov., isolated from a marine algal debris and emended description of the genus Nisaea Urios et al. 2008.</title>
        <authorList>
            <person name="Kwon K."/>
        </authorList>
    </citation>
    <scope>NUCLEOTIDE SEQUENCE</scope>
    <source>
        <strain evidence="2">MEBiC11861</strain>
    </source>
</reference>
<dbReference type="GO" id="GO:0016787">
    <property type="term" value="F:hydrolase activity"/>
    <property type="evidence" value="ECO:0007669"/>
    <property type="project" value="InterPro"/>
</dbReference>
<evidence type="ECO:0000313" key="2">
    <source>
        <dbReference type="EMBL" id="UUX51228.1"/>
    </source>
</evidence>
<dbReference type="AlphaFoldDB" id="A0A9J7AY83"/>
<name>A0A9J7AY83_9PROT</name>
<dbReference type="PANTHER" id="PTHR35563">
    <property type="entry name" value="BARREL METAL-DEPENDENT HYDROLASE, PUTATIVE (AFU_ORTHOLOGUE AFUA_1G16240)-RELATED"/>
    <property type="match status" value="1"/>
</dbReference>
<evidence type="ECO:0000259" key="1">
    <source>
        <dbReference type="Pfam" id="PF04909"/>
    </source>
</evidence>
<dbReference type="PANTHER" id="PTHR35563:SF2">
    <property type="entry name" value="BARREL METAL-DEPENDENT HYDROLASE, PUTATIVE (AFU_ORTHOLOGUE AFUA_1G16240)-RELATED"/>
    <property type="match status" value="1"/>
</dbReference>
<protein>
    <submittedName>
        <fullName evidence="2">Amidohydrolase family protein</fullName>
    </submittedName>
</protein>
<dbReference type="KEGG" id="naci:NUH88_05930"/>
<sequence>MSFESFLGELRADADEKARVAPPPGAVDCAVSVTSLDGEAAPAGQPEHPPHAYREVQEELGLDRLVLLPPEGGGDTDLLLKARDALAVSRGDLVEDCVRVFAGLGSGEDPARLADLAEAGIGGLKLTMLRGRETCSWDDLDRHVRRTHDLTGWNREIALDGSDLHELEQTIRGWPGETILSDCGGFRFSRSLTQPGFRALRRLIDRGRLWVKLACPYRISKTGDAGDTEVGEIARALVDWAPERMLWGSGWPNADGAPAREDEQERSGAAVLLDLLADWAPSKETRTRILLRNPEELYGFEPWPIAPEQ</sequence>
<dbReference type="InterPro" id="IPR032466">
    <property type="entry name" value="Metal_Hydrolase"/>
</dbReference>
<dbReference type="RefSeq" id="WP_257770596.1">
    <property type="nucleotide sequence ID" value="NZ_CP102480.1"/>
</dbReference>
<dbReference type="EMBL" id="CP102480">
    <property type="protein sequence ID" value="UUX51228.1"/>
    <property type="molecule type" value="Genomic_DNA"/>
</dbReference>
<accession>A0A9J7AY83</accession>
<evidence type="ECO:0000313" key="3">
    <source>
        <dbReference type="Proteomes" id="UP001060336"/>
    </source>
</evidence>
<gene>
    <name evidence="2" type="ORF">NUH88_05930</name>
</gene>
<dbReference type="Pfam" id="PF04909">
    <property type="entry name" value="Amidohydro_2"/>
    <property type="match status" value="1"/>
</dbReference>
<dbReference type="Gene3D" id="3.20.20.140">
    <property type="entry name" value="Metal-dependent hydrolases"/>
    <property type="match status" value="1"/>
</dbReference>
<dbReference type="InterPro" id="IPR052358">
    <property type="entry name" value="Aro_Compnd_Degr_Hydrolases"/>
</dbReference>
<proteinExistence type="predicted"/>
<dbReference type="Proteomes" id="UP001060336">
    <property type="component" value="Chromosome"/>
</dbReference>
<keyword evidence="3" id="KW-1185">Reference proteome</keyword>
<feature type="domain" description="Amidohydrolase-related" evidence="1">
    <location>
        <begin position="153"/>
        <end position="300"/>
    </location>
</feature>
<dbReference type="InterPro" id="IPR006680">
    <property type="entry name" value="Amidohydro-rel"/>
</dbReference>
<organism evidence="2 3">
    <name type="scientific">Nisaea acidiphila</name>
    <dbReference type="NCBI Taxonomy" id="1862145"/>
    <lineage>
        <taxon>Bacteria</taxon>
        <taxon>Pseudomonadati</taxon>
        <taxon>Pseudomonadota</taxon>
        <taxon>Alphaproteobacteria</taxon>
        <taxon>Rhodospirillales</taxon>
        <taxon>Thalassobaculaceae</taxon>
        <taxon>Nisaea</taxon>
    </lineage>
</organism>